<proteinExistence type="predicted"/>
<keyword evidence="2" id="KW-1185">Reference proteome</keyword>
<reference evidence="1" key="2">
    <citation type="journal article" date="2022" name="Res Sq">
        <title>Comparative Genomics Reveals Insights into the Divergent Evolution of Astigmatic Mites and Household Pest Adaptations.</title>
        <authorList>
            <person name="Xiong Q."/>
            <person name="Wan A.T.-Y."/>
            <person name="Liu X.-Y."/>
            <person name="Fung C.S.-H."/>
            <person name="Xiao X."/>
            <person name="Malainual N."/>
            <person name="Hou J."/>
            <person name="Wang L."/>
            <person name="Wang M."/>
            <person name="Yang K."/>
            <person name="Cui Y."/>
            <person name="Leung E."/>
            <person name="Nong W."/>
            <person name="Shin S.-K."/>
            <person name="Au S."/>
            <person name="Jeong K.Y."/>
            <person name="Chew F.T."/>
            <person name="Hui J."/>
            <person name="Leung T.F."/>
            <person name="Tungtrongchitr A."/>
            <person name="Zhong N."/>
            <person name="Liu Z."/>
            <person name="Tsui S."/>
        </authorList>
    </citation>
    <scope>NUCLEOTIDE SEQUENCE</scope>
    <source>
        <strain evidence="1">Derf</strain>
        <tissue evidence="1">Whole organism</tissue>
    </source>
</reference>
<gene>
    <name evidence="1" type="ORF">DERF_011433</name>
</gene>
<evidence type="ECO:0000313" key="2">
    <source>
        <dbReference type="Proteomes" id="UP000790347"/>
    </source>
</evidence>
<name>A0A922HT19_DERFA</name>
<protein>
    <submittedName>
        <fullName evidence="1">Uncharacterized protein</fullName>
    </submittedName>
</protein>
<organism evidence="1 2">
    <name type="scientific">Dermatophagoides farinae</name>
    <name type="common">American house dust mite</name>
    <dbReference type="NCBI Taxonomy" id="6954"/>
    <lineage>
        <taxon>Eukaryota</taxon>
        <taxon>Metazoa</taxon>
        <taxon>Ecdysozoa</taxon>
        <taxon>Arthropoda</taxon>
        <taxon>Chelicerata</taxon>
        <taxon>Arachnida</taxon>
        <taxon>Acari</taxon>
        <taxon>Acariformes</taxon>
        <taxon>Sarcoptiformes</taxon>
        <taxon>Astigmata</taxon>
        <taxon>Psoroptidia</taxon>
        <taxon>Analgoidea</taxon>
        <taxon>Pyroglyphidae</taxon>
        <taxon>Dermatophagoidinae</taxon>
        <taxon>Dermatophagoides</taxon>
    </lineage>
</organism>
<comment type="caution">
    <text evidence="1">The sequence shown here is derived from an EMBL/GenBank/DDBJ whole genome shotgun (WGS) entry which is preliminary data.</text>
</comment>
<evidence type="ECO:0000313" key="1">
    <source>
        <dbReference type="EMBL" id="KAH9506716.1"/>
    </source>
</evidence>
<dbReference type="AlphaFoldDB" id="A0A922HT19"/>
<dbReference type="EMBL" id="ASGP02000005">
    <property type="protein sequence ID" value="KAH9506716.1"/>
    <property type="molecule type" value="Genomic_DNA"/>
</dbReference>
<accession>A0A922HT19</accession>
<reference evidence="1" key="1">
    <citation type="submission" date="2013-05" db="EMBL/GenBank/DDBJ databases">
        <authorList>
            <person name="Yim A.K.Y."/>
            <person name="Chan T.F."/>
            <person name="Ji K.M."/>
            <person name="Liu X.Y."/>
            <person name="Zhou J.W."/>
            <person name="Li R.Q."/>
            <person name="Yang K.Y."/>
            <person name="Li J."/>
            <person name="Li M."/>
            <person name="Law P.T.W."/>
            <person name="Wu Y.L."/>
            <person name="Cai Z.L."/>
            <person name="Qin H."/>
            <person name="Bao Y."/>
            <person name="Leung R.K.K."/>
            <person name="Ng P.K.S."/>
            <person name="Zou J."/>
            <person name="Zhong X.J."/>
            <person name="Ran P.X."/>
            <person name="Zhong N.S."/>
            <person name="Liu Z.G."/>
            <person name="Tsui S.K.W."/>
        </authorList>
    </citation>
    <scope>NUCLEOTIDE SEQUENCE</scope>
    <source>
        <strain evidence="1">Derf</strain>
        <tissue evidence="1">Whole organism</tissue>
    </source>
</reference>
<dbReference type="Proteomes" id="UP000790347">
    <property type="component" value="Unassembled WGS sequence"/>
</dbReference>
<sequence>MDHKIFVRFLFDNNNNNNINVKCINFGILFTQTEKKVTKSLNLIYFIVILINLGKRRPGTEKKQRKMTATNEN</sequence>